<dbReference type="Gene3D" id="1.10.599.10">
    <property type="entry name" value="Aldehyde Ferredoxin Oxidoreductase Protein, subunit A, domain 3"/>
    <property type="match status" value="1"/>
</dbReference>
<evidence type="ECO:0000259" key="9">
    <source>
        <dbReference type="SMART" id="SM00790"/>
    </source>
</evidence>
<dbReference type="InterPro" id="IPR001203">
    <property type="entry name" value="OxRdtase_Ald_Fedxn_C"/>
</dbReference>
<keyword evidence="7" id="KW-0411">Iron-sulfur</keyword>
<dbReference type="SUPFAM" id="SSF56228">
    <property type="entry name" value="Aldehyde ferredoxin oxidoreductase, N-terminal domain"/>
    <property type="match status" value="1"/>
</dbReference>
<dbReference type="InterPro" id="IPR036021">
    <property type="entry name" value="Tungsten_al_ferr_oxy-like_C"/>
</dbReference>
<sequence>MMYGYMGQIIRVNLSNGSITKEPLNMKSAQDFVGARGLGTKYFCDEVDPQTDPLGPDNKLIFMTGPLTGTAASCSGRFEVVAKAPLTGTIGAANSGGHFGPELKYAGYDGIIFEGVSDHPVYLYINDDTVELRDAQELWGKTVYDTTDELNKACGSSFRISCIGPTGENLCLYAGVMNDKHRAAGRGGMGAVMGSKKLKAVAVKGTKSIYVARPEGFMDAIENARKVLKAHPVTGEGLGAYGTEILVNIINESGALPLRNGRDGSLYADADNISGETLAEKYLVRNKGCFGCCIGCGRIVDIPDGPFKSRGEGPEYEAGWSFGADCGIDDLEAVCKANFICNEYGFDPITLGSTIACAMELFEAGYLTEEDTGGIPIRFGDAATMVRLAEMTGKNEGFGAQLAMGSYRLAERYGHPELSMSVKKQEMPAYDGRAMQGIGLEYATSNRGGCHVRGYMTSPEVLGLPVKMDPLVTEGKASMLKVFQDLTALIDSVGICLFTSFAIGLPEVAAQYREAVGSDESDADILLKGERVWNLEKKFNIAAGVEKDTLPPRLLREHLPEGPAKGKVNDLYTMLAEYYQVRGWDAEGVPTPDKEKELGL</sequence>
<dbReference type="InterPro" id="IPR051919">
    <property type="entry name" value="W-dependent_AOR"/>
</dbReference>
<keyword evidence="3" id="KW-0004">4Fe-4S</keyword>
<dbReference type="InterPro" id="IPR013984">
    <property type="entry name" value="Ald_Fedxn_OxRdtase_dom2"/>
</dbReference>
<dbReference type="Proteomes" id="UP000462363">
    <property type="component" value="Unassembled WGS sequence"/>
</dbReference>
<dbReference type="Pfam" id="PF02730">
    <property type="entry name" value="AFOR_N"/>
    <property type="match status" value="1"/>
</dbReference>
<dbReference type="GeneID" id="62696124"/>
<dbReference type="Gene3D" id="1.10.569.10">
    <property type="entry name" value="Aldehyde Ferredoxin Oxidoreductase Protein, subunit A, domain 2"/>
    <property type="match status" value="1"/>
</dbReference>
<comment type="caution">
    <text evidence="10">The sequence shown here is derived from an EMBL/GenBank/DDBJ whole genome shotgun (WGS) entry which is preliminary data.</text>
</comment>
<evidence type="ECO:0000256" key="6">
    <source>
        <dbReference type="ARBA" id="ARBA00023004"/>
    </source>
</evidence>
<dbReference type="PANTHER" id="PTHR30038">
    <property type="entry name" value="ALDEHYDE FERREDOXIN OXIDOREDUCTASE"/>
    <property type="match status" value="1"/>
</dbReference>
<dbReference type="InterPro" id="IPR036503">
    <property type="entry name" value="Ald_Fedxn_OxRdtase_N_sf"/>
</dbReference>
<dbReference type="InterPro" id="IPR013985">
    <property type="entry name" value="Ald_Fedxn_OxRdtase_dom3"/>
</dbReference>
<reference evidence="10 11" key="1">
    <citation type="submission" date="2019-08" db="EMBL/GenBank/DDBJ databases">
        <title>In-depth cultivation of the pig gut microbiome towards novel bacterial diversity and tailored functional studies.</title>
        <authorList>
            <person name="Wylensek D."/>
            <person name="Hitch T.C.A."/>
            <person name="Clavel T."/>
        </authorList>
    </citation>
    <scope>NUCLEOTIDE SEQUENCE [LARGE SCALE GENOMIC DNA]</scope>
    <source>
        <strain evidence="10 11">BL-389-WT-3D</strain>
    </source>
</reference>
<keyword evidence="6" id="KW-0408">Iron</keyword>
<accession>A0A844F4F2</accession>
<evidence type="ECO:0000313" key="11">
    <source>
        <dbReference type="Proteomes" id="UP000462363"/>
    </source>
</evidence>
<dbReference type="GO" id="GO:0016625">
    <property type="term" value="F:oxidoreductase activity, acting on the aldehyde or oxo group of donors, iron-sulfur protein as acceptor"/>
    <property type="evidence" value="ECO:0007669"/>
    <property type="project" value="InterPro"/>
</dbReference>
<evidence type="ECO:0000256" key="5">
    <source>
        <dbReference type="ARBA" id="ARBA00023002"/>
    </source>
</evidence>
<name>A0A844F4F2_CLOSV</name>
<keyword evidence="5" id="KW-0560">Oxidoreductase</keyword>
<dbReference type="Pfam" id="PF01314">
    <property type="entry name" value="AFOR_C"/>
    <property type="match status" value="1"/>
</dbReference>
<evidence type="ECO:0000256" key="7">
    <source>
        <dbReference type="ARBA" id="ARBA00023014"/>
    </source>
</evidence>
<organism evidence="10 11">
    <name type="scientific">Clostridium scindens (strain JCM 10418 / VPI 12708)</name>
    <dbReference type="NCBI Taxonomy" id="29347"/>
    <lineage>
        <taxon>Bacteria</taxon>
        <taxon>Bacillati</taxon>
        <taxon>Bacillota</taxon>
        <taxon>Clostridia</taxon>
        <taxon>Lachnospirales</taxon>
        <taxon>Lachnospiraceae</taxon>
    </lineage>
</organism>
<comment type="cofactor">
    <cofactor evidence="8">
        <name>tungstopterin</name>
        <dbReference type="ChEBI" id="CHEBI:30402"/>
    </cofactor>
</comment>
<feature type="domain" description="Aldehyde ferredoxin oxidoreductase N-terminal" evidence="9">
    <location>
        <begin position="5"/>
        <end position="207"/>
    </location>
</feature>
<evidence type="ECO:0000256" key="1">
    <source>
        <dbReference type="ARBA" id="ARBA00001966"/>
    </source>
</evidence>
<dbReference type="PANTHER" id="PTHR30038:SF0">
    <property type="entry name" value="TUNGSTEN-CONTAINING ALDEHYDE FERREDOXIN OXIDOREDUCTASE"/>
    <property type="match status" value="1"/>
</dbReference>
<comment type="cofactor">
    <cofactor evidence="1">
        <name>[4Fe-4S] cluster</name>
        <dbReference type="ChEBI" id="CHEBI:49883"/>
    </cofactor>
</comment>
<evidence type="ECO:0000256" key="8">
    <source>
        <dbReference type="ARBA" id="ARBA00049934"/>
    </source>
</evidence>
<evidence type="ECO:0000313" key="10">
    <source>
        <dbReference type="EMBL" id="MSS41162.1"/>
    </source>
</evidence>
<dbReference type="EMBL" id="VUMB01000027">
    <property type="protein sequence ID" value="MSS41162.1"/>
    <property type="molecule type" value="Genomic_DNA"/>
</dbReference>
<keyword evidence="4" id="KW-0479">Metal-binding</keyword>
<dbReference type="SUPFAM" id="SSF48310">
    <property type="entry name" value="Aldehyde ferredoxin oxidoreductase, C-terminal domains"/>
    <property type="match status" value="1"/>
</dbReference>
<evidence type="ECO:0000256" key="2">
    <source>
        <dbReference type="ARBA" id="ARBA00011032"/>
    </source>
</evidence>
<gene>
    <name evidence="10" type="ORF">FYJ37_12570</name>
</gene>
<comment type="similarity">
    <text evidence="2">Belongs to the AOR/FOR family.</text>
</comment>
<dbReference type="Gene3D" id="3.60.9.10">
    <property type="entry name" value="Aldehyde ferredoxin oxidoreductase, N-terminal domain"/>
    <property type="match status" value="1"/>
</dbReference>
<dbReference type="SMART" id="SM00790">
    <property type="entry name" value="AFOR_N"/>
    <property type="match status" value="1"/>
</dbReference>
<dbReference type="GO" id="GO:0046872">
    <property type="term" value="F:metal ion binding"/>
    <property type="evidence" value="ECO:0007669"/>
    <property type="project" value="UniProtKB-KW"/>
</dbReference>
<dbReference type="InterPro" id="IPR013983">
    <property type="entry name" value="Ald_Fedxn_OxRdtase_N"/>
</dbReference>
<evidence type="ECO:0000256" key="3">
    <source>
        <dbReference type="ARBA" id="ARBA00022485"/>
    </source>
</evidence>
<dbReference type="RefSeq" id="WP_004608133.1">
    <property type="nucleotide sequence ID" value="NZ_AP024846.1"/>
</dbReference>
<evidence type="ECO:0000256" key="4">
    <source>
        <dbReference type="ARBA" id="ARBA00022723"/>
    </source>
</evidence>
<dbReference type="AlphaFoldDB" id="A0A844F4F2"/>
<dbReference type="GO" id="GO:0009055">
    <property type="term" value="F:electron transfer activity"/>
    <property type="evidence" value="ECO:0007669"/>
    <property type="project" value="InterPro"/>
</dbReference>
<dbReference type="GO" id="GO:0051539">
    <property type="term" value="F:4 iron, 4 sulfur cluster binding"/>
    <property type="evidence" value="ECO:0007669"/>
    <property type="project" value="UniProtKB-KW"/>
</dbReference>
<protein>
    <submittedName>
        <fullName evidence="10">Aldehyde ferredoxin oxidoreductase family protein</fullName>
    </submittedName>
</protein>
<proteinExistence type="inferred from homology"/>